<dbReference type="InterPro" id="IPR013783">
    <property type="entry name" value="Ig-like_fold"/>
</dbReference>
<dbReference type="Gene3D" id="2.60.40.10">
    <property type="entry name" value="Immunoglobulins"/>
    <property type="match status" value="1"/>
</dbReference>
<feature type="domain" description="HYR" evidence="2">
    <location>
        <begin position="711"/>
        <end position="789"/>
    </location>
</feature>
<dbReference type="EMBL" id="NTZF01000008">
    <property type="protein sequence ID" value="PES96397.1"/>
    <property type="molecule type" value="Genomic_DNA"/>
</dbReference>
<dbReference type="Gene3D" id="2.120.10.10">
    <property type="match status" value="1"/>
</dbReference>
<dbReference type="PROSITE" id="PS50825">
    <property type="entry name" value="HYR"/>
    <property type="match status" value="4"/>
</dbReference>
<sequence length="806" mass="85168">MLEESLSNKMSAPQRQQIINQNNGHRENRDNSSISIQQVDSTDFRISTLNGDPENEPTVGVNPNNPMSIIAASHAYTLPSGFPQFGLYRSTNGGTTFTTNFLPVPAGFRNTSDPIIDADLNNRWLLAGIAVQPVSATVDRASIIVYRSVDDGATFSNAINVSGINNNFLDDKEYLAFDKTPTSPFVGNAYISYTRFANSPQTSQILLQRSVDGGLTWLAPVAISGVIAGAPTPFVQGSNVQVGPNGEVYVAWIEGDFTSATFRIRRSDDGGVTFGPTVNVSAIIRVPDPLTPAVPTWAFRVPTFAFLAVDRSECFGSANFARVYAVWQANDPTNAHILLSFSDNGGATWSAPIRVDNSPENTQNFFPFVAVSPCSGTVTVIYYTNRESSSLLDVFLAVSTNGGATFTNTRITDVSFDPNADPSFGNPCTFIGDYIFSAFIPPALPEPEKLISVWTDTRSNNSQDIFGNISDLERIPSISCPGNITQDNDPGVCGAIVNYPPPTVSTSCPGVTFSCSPASGSLFPVGETTVTCTATDICGGTGECSFTVTVNDTEPPKIQCPNNITKANDPGECGAIVTFQPTVTDNCPGVTFSCSPASGSFFPVGTTPVTCTATDASGNTATCSFTVTVNDAEPPKIQCPNNITKANDPGKRGAIVTFQPTVTDNCPDVIFSCSPASGSFFPVGTTPVTCTATDASGNTAICSFTITVNDTEPPIINCPANITVAIAPCQVEPIVNFAPTASANCGVASVTCFPPSGSFFNVGTTTVTCTATDIHGNSSTCNFYVTVVLLQPCIAQCRCFNYYKCL</sequence>
<dbReference type="Gene3D" id="2.130.10.10">
    <property type="entry name" value="YVTN repeat-like/Quinoprotein amine dehydrogenase"/>
    <property type="match status" value="1"/>
</dbReference>
<dbReference type="Pfam" id="PF02494">
    <property type="entry name" value="HYR"/>
    <property type="match status" value="4"/>
</dbReference>
<gene>
    <name evidence="3" type="ORF">CN491_10465</name>
</gene>
<evidence type="ECO:0000313" key="3">
    <source>
        <dbReference type="EMBL" id="PES96397.1"/>
    </source>
</evidence>
<evidence type="ECO:0000313" key="4">
    <source>
        <dbReference type="Proteomes" id="UP000220900"/>
    </source>
</evidence>
<dbReference type="RefSeq" id="WP_098267765.1">
    <property type="nucleotide sequence ID" value="NZ_JAVIVZ010000001.1"/>
</dbReference>
<dbReference type="SUPFAM" id="SSF50939">
    <property type="entry name" value="Sialidases"/>
    <property type="match status" value="2"/>
</dbReference>
<comment type="caution">
    <text evidence="3">The sequence shown here is derived from an EMBL/GenBank/DDBJ whole genome shotgun (WGS) entry which is preliminary data.</text>
</comment>
<name>A0A2A8LQV8_BACCE</name>
<accession>A0A2A8LQV8</accession>
<dbReference type="CDD" id="cd15482">
    <property type="entry name" value="Sialidase_non-viral"/>
    <property type="match status" value="1"/>
</dbReference>
<feature type="domain" description="HYR" evidence="2">
    <location>
        <begin position="629"/>
        <end position="710"/>
    </location>
</feature>
<feature type="domain" description="HYR" evidence="2">
    <location>
        <begin position="553"/>
        <end position="628"/>
    </location>
</feature>
<evidence type="ECO:0000256" key="1">
    <source>
        <dbReference type="ARBA" id="ARBA00022737"/>
    </source>
</evidence>
<dbReference type="PANTHER" id="PTHR24273:SF32">
    <property type="entry name" value="HYALIN"/>
    <property type="match status" value="1"/>
</dbReference>
<feature type="domain" description="HYR" evidence="2">
    <location>
        <begin position="470"/>
        <end position="552"/>
    </location>
</feature>
<reference evidence="3 4" key="1">
    <citation type="submission" date="2017-09" db="EMBL/GenBank/DDBJ databases">
        <title>Large-scale bioinformatics analysis of Bacillus genomes uncovers conserved roles of natural products in bacterial physiology.</title>
        <authorList>
            <consortium name="Agbiome Team Llc"/>
            <person name="Bleich R.M."/>
            <person name="Grubbs K.J."/>
            <person name="Santa Maria K.C."/>
            <person name="Allen S.E."/>
            <person name="Farag S."/>
            <person name="Shank E.A."/>
            <person name="Bowers A."/>
        </authorList>
    </citation>
    <scope>NUCLEOTIDE SEQUENCE [LARGE SCALE GENOMIC DNA]</scope>
    <source>
        <strain evidence="3 4">AFS002368</strain>
    </source>
</reference>
<keyword evidence="1" id="KW-0677">Repeat</keyword>
<evidence type="ECO:0000259" key="2">
    <source>
        <dbReference type="PROSITE" id="PS50825"/>
    </source>
</evidence>
<dbReference type="InterPro" id="IPR003410">
    <property type="entry name" value="HYR_dom"/>
</dbReference>
<dbReference type="PANTHER" id="PTHR24273">
    <property type="entry name" value="FI04643P-RELATED"/>
    <property type="match status" value="1"/>
</dbReference>
<dbReference type="InterPro" id="IPR015943">
    <property type="entry name" value="WD40/YVTN_repeat-like_dom_sf"/>
</dbReference>
<organism evidence="3 4">
    <name type="scientific">Bacillus cereus</name>
    <dbReference type="NCBI Taxonomy" id="1396"/>
    <lineage>
        <taxon>Bacteria</taxon>
        <taxon>Bacillati</taxon>
        <taxon>Bacillota</taxon>
        <taxon>Bacilli</taxon>
        <taxon>Bacillales</taxon>
        <taxon>Bacillaceae</taxon>
        <taxon>Bacillus</taxon>
        <taxon>Bacillus cereus group</taxon>
    </lineage>
</organism>
<dbReference type="InterPro" id="IPR036278">
    <property type="entry name" value="Sialidase_sf"/>
</dbReference>
<dbReference type="Proteomes" id="UP000220900">
    <property type="component" value="Unassembled WGS sequence"/>
</dbReference>
<protein>
    <recommendedName>
        <fullName evidence="2">HYR domain-containing protein</fullName>
    </recommendedName>
</protein>
<proteinExistence type="predicted"/>
<dbReference type="AlphaFoldDB" id="A0A2A8LQV8"/>